<dbReference type="EMBL" id="CP019082">
    <property type="protein sequence ID" value="APW64023.1"/>
    <property type="molecule type" value="Genomic_DNA"/>
</dbReference>
<evidence type="ECO:0000313" key="3">
    <source>
        <dbReference type="Proteomes" id="UP000186309"/>
    </source>
</evidence>
<dbReference type="RefSeq" id="WP_145952364.1">
    <property type="nucleotide sequence ID" value="NZ_CP019082.1"/>
</dbReference>
<dbReference type="STRING" id="1387353.BSF38_05612"/>
<sequence length="302" mass="33002">MPLYRECPSCRALLTEDQLTTSEGLCPYCDARVGAHGEFASPDAAPDTRRRRPLVPLSAPATLSGKLATALFLLFEQFALIAGLMLLIKLPSNIGIELIADQNPNRVDPVEILRLKILVDLFFGPIYMAGIVTLLANRMSGLPTTFREAAQAGLHNWASLFAARIVSGFFILCGVILFIIPGIILAIRYSLIDEAVVLEGATVADSRARSSALTAGKELKIFLAGLVSFFLIAAFFELTRDLAGQAGLFDDPLTRAAFDSLVDVFAIFYSIVLFLYYWEARTERESAGLLLTASKEVQNYEL</sequence>
<keyword evidence="1" id="KW-0812">Transmembrane</keyword>
<keyword evidence="1" id="KW-1133">Transmembrane helix</keyword>
<dbReference type="Proteomes" id="UP000186309">
    <property type="component" value="Chromosome"/>
</dbReference>
<accession>A0A1U7CYQ8</accession>
<dbReference type="OrthoDB" id="256441at2"/>
<organism evidence="2 3">
    <name type="scientific">Paludisphaera borealis</name>
    <dbReference type="NCBI Taxonomy" id="1387353"/>
    <lineage>
        <taxon>Bacteria</taxon>
        <taxon>Pseudomonadati</taxon>
        <taxon>Planctomycetota</taxon>
        <taxon>Planctomycetia</taxon>
        <taxon>Isosphaerales</taxon>
        <taxon>Isosphaeraceae</taxon>
        <taxon>Paludisphaera</taxon>
    </lineage>
</organism>
<name>A0A1U7CYQ8_9BACT</name>
<protein>
    <submittedName>
        <fullName evidence="2">Uncharacterized protein</fullName>
    </submittedName>
</protein>
<evidence type="ECO:0000313" key="2">
    <source>
        <dbReference type="EMBL" id="APW64023.1"/>
    </source>
</evidence>
<proteinExistence type="predicted"/>
<dbReference type="KEGG" id="pbor:BSF38_05612"/>
<keyword evidence="3" id="KW-1185">Reference proteome</keyword>
<feature type="transmembrane region" description="Helical" evidence="1">
    <location>
        <begin position="256"/>
        <end position="278"/>
    </location>
</feature>
<feature type="transmembrane region" description="Helical" evidence="1">
    <location>
        <begin position="157"/>
        <end position="180"/>
    </location>
</feature>
<feature type="transmembrane region" description="Helical" evidence="1">
    <location>
        <begin position="219"/>
        <end position="236"/>
    </location>
</feature>
<feature type="transmembrane region" description="Helical" evidence="1">
    <location>
        <begin position="117"/>
        <end position="137"/>
    </location>
</feature>
<gene>
    <name evidence="2" type="ORF">BSF38_05612</name>
</gene>
<keyword evidence="1" id="KW-0472">Membrane</keyword>
<evidence type="ECO:0000256" key="1">
    <source>
        <dbReference type="SAM" id="Phobius"/>
    </source>
</evidence>
<reference evidence="3" key="1">
    <citation type="submission" date="2016-12" db="EMBL/GenBank/DDBJ databases">
        <title>Comparative genomics of four Isosphaeraceae planctomycetes: a common pool of plasmids and glycoside hydrolase genes.</title>
        <authorList>
            <person name="Ivanova A."/>
        </authorList>
    </citation>
    <scope>NUCLEOTIDE SEQUENCE [LARGE SCALE GENOMIC DNA]</scope>
    <source>
        <strain evidence="3">PX4</strain>
    </source>
</reference>
<dbReference type="AlphaFoldDB" id="A0A1U7CYQ8"/>